<evidence type="ECO:0000256" key="1">
    <source>
        <dbReference type="SAM" id="MobiDB-lite"/>
    </source>
</evidence>
<sequence length="105" mass="11665">MAAAVAHQQRSNEAAAEKLAKPAHQSSNHQSTSSFPFIGHSQVRAGYPFVGAEPSSPLYQQYLQRYQEELQRQTGAQIMGLYPSAYSTPLGVRQPYDSINRPSWL</sequence>
<reference evidence="2" key="2">
    <citation type="submission" date="2013-05" db="EMBL/GenBank/DDBJ databases">
        <authorList>
            <person name="Carter J.-M."/>
            <person name="Baker S.C."/>
            <person name="Pink R."/>
            <person name="Carter D.R.F."/>
            <person name="Collins A."/>
            <person name="Tomlin J."/>
            <person name="Gibbs M."/>
            <person name="Breuker C.J."/>
        </authorList>
    </citation>
    <scope>NUCLEOTIDE SEQUENCE</scope>
    <source>
        <tissue evidence="2">Ovary</tissue>
    </source>
</reference>
<evidence type="ECO:0000313" key="2">
    <source>
        <dbReference type="EMBL" id="JAA91300.1"/>
    </source>
</evidence>
<accession>S4PQY7</accession>
<protein>
    <submittedName>
        <fullName evidence="2">Uncharacterized protein</fullName>
    </submittedName>
</protein>
<feature type="compositionally biased region" description="Polar residues" evidence="1">
    <location>
        <begin position="24"/>
        <end position="35"/>
    </location>
</feature>
<dbReference type="AlphaFoldDB" id="S4PQY7"/>
<feature type="region of interest" description="Disordered" evidence="1">
    <location>
        <begin position="1"/>
        <end position="37"/>
    </location>
</feature>
<name>S4PQY7_9NEOP</name>
<dbReference type="EMBL" id="GAIX01001260">
    <property type="protein sequence ID" value="JAA91300.1"/>
    <property type="molecule type" value="Transcribed_RNA"/>
</dbReference>
<reference evidence="2" key="1">
    <citation type="journal article" date="2013" name="BMC Genomics">
        <title>Unscrambling butterfly oogenesis.</title>
        <authorList>
            <person name="Carter J.M."/>
            <person name="Baker S.C."/>
            <person name="Pink R."/>
            <person name="Carter D.R."/>
            <person name="Collins A."/>
            <person name="Tomlin J."/>
            <person name="Gibbs M."/>
            <person name="Breuker C.J."/>
        </authorList>
    </citation>
    <scope>NUCLEOTIDE SEQUENCE</scope>
    <source>
        <tissue evidence="2">Ovary</tissue>
    </source>
</reference>
<proteinExistence type="predicted"/>
<organism evidence="2">
    <name type="scientific">Pararge aegeria</name>
    <name type="common">speckled wood butterfly</name>
    <dbReference type="NCBI Taxonomy" id="116150"/>
    <lineage>
        <taxon>Eukaryota</taxon>
        <taxon>Metazoa</taxon>
        <taxon>Ecdysozoa</taxon>
        <taxon>Arthropoda</taxon>
        <taxon>Hexapoda</taxon>
        <taxon>Insecta</taxon>
        <taxon>Pterygota</taxon>
        <taxon>Neoptera</taxon>
        <taxon>Endopterygota</taxon>
        <taxon>Lepidoptera</taxon>
        <taxon>Glossata</taxon>
        <taxon>Ditrysia</taxon>
        <taxon>Papilionoidea</taxon>
        <taxon>Nymphalidae</taxon>
        <taxon>Satyrinae</taxon>
        <taxon>Satyrini</taxon>
        <taxon>Parargina</taxon>
        <taxon>Pararge</taxon>
    </lineage>
</organism>